<dbReference type="SUPFAM" id="SSF53756">
    <property type="entry name" value="UDP-Glycosyltransferase/glycogen phosphorylase"/>
    <property type="match status" value="1"/>
</dbReference>
<accession>A0A1Z3U8Z1</accession>
<dbReference type="InterPro" id="IPR028098">
    <property type="entry name" value="Glyco_trans_4-like_N"/>
</dbReference>
<dbReference type="Pfam" id="PF13439">
    <property type="entry name" value="Glyco_transf_4"/>
    <property type="match status" value="1"/>
</dbReference>
<dbReference type="AlphaFoldDB" id="A0A1Z3U8Z1"/>
<feature type="domain" description="Glycosyltransferase subfamily 4-like N-terminal" evidence="3">
    <location>
        <begin position="141"/>
        <end position="252"/>
    </location>
</feature>
<dbReference type="GO" id="GO:0016757">
    <property type="term" value="F:glycosyltransferase activity"/>
    <property type="evidence" value="ECO:0007669"/>
    <property type="project" value="InterPro"/>
</dbReference>
<proteinExistence type="predicted"/>
<dbReference type="GO" id="GO:0009103">
    <property type="term" value="P:lipopolysaccharide biosynthetic process"/>
    <property type="evidence" value="ECO:0007669"/>
    <property type="project" value="TreeGrafter"/>
</dbReference>
<dbReference type="EMBL" id="CP022048">
    <property type="protein sequence ID" value="ASE39404.1"/>
    <property type="molecule type" value="Genomic_DNA"/>
</dbReference>
<dbReference type="PANTHER" id="PTHR46401:SF2">
    <property type="entry name" value="GLYCOSYLTRANSFERASE WBBK-RELATED"/>
    <property type="match status" value="1"/>
</dbReference>
<protein>
    <submittedName>
        <fullName evidence="4">Glycosyltransferase family 1 protein</fullName>
    </submittedName>
</protein>
<name>A0A1Z3U8Z1_BREVE</name>
<organism evidence="4 5">
    <name type="scientific">Brevundimonas vesicularis</name>
    <name type="common">Pseudomonas vesicularis</name>
    <dbReference type="NCBI Taxonomy" id="41276"/>
    <lineage>
        <taxon>Bacteria</taxon>
        <taxon>Pseudomonadati</taxon>
        <taxon>Pseudomonadota</taxon>
        <taxon>Alphaproteobacteria</taxon>
        <taxon>Caulobacterales</taxon>
        <taxon>Caulobacteraceae</taxon>
        <taxon>Brevundimonas</taxon>
    </lineage>
</organism>
<dbReference type="InterPro" id="IPR001296">
    <property type="entry name" value="Glyco_trans_1"/>
</dbReference>
<evidence type="ECO:0000313" key="5">
    <source>
        <dbReference type="Proteomes" id="UP000197050"/>
    </source>
</evidence>
<evidence type="ECO:0000313" key="4">
    <source>
        <dbReference type="EMBL" id="ASE39404.1"/>
    </source>
</evidence>
<reference evidence="5" key="1">
    <citation type="submission" date="2017-06" db="EMBL/GenBank/DDBJ databases">
        <title>FDA dAtabase for Regulatory Grade micrObial Sequences (FDA-ARGOS): Supporting development and validation of Infectious Disease Dx tests.</title>
        <authorList>
            <person name="Minogue T."/>
            <person name="Wolcott M."/>
            <person name="Wasieloski L."/>
            <person name="Aguilar W."/>
            <person name="Moore D."/>
            <person name="Tallon L."/>
            <person name="Sadzewicz L."/>
            <person name="Sengamalay N."/>
            <person name="Ott S."/>
            <person name="Godinez A."/>
            <person name="Nagaraj S."/>
            <person name="Nadendla S."/>
            <person name="Geyer C."/>
            <person name="Sichtig H."/>
        </authorList>
    </citation>
    <scope>NUCLEOTIDE SEQUENCE [LARGE SCALE GENOMIC DNA]</scope>
    <source>
        <strain evidence="5">FDAARGOS_289</strain>
    </source>
</reference>
<keyword evidence="1 4" id="KW-0808">Transferase</keyword>
<evidence type="ECO:0000256" key="1">
    <source>
        <dbReference type="ARBA" id="ARBA00022679"/>
    </source>
</evidence>
<evidence type="ECO:0000259" key="3">
    <source>
        <dbReference type="Pfam" id="PF13439"/>
    </source>
</evidence>
<dbReference type="KEGG" id="bvc:CEP68_07730"/>
<sequence>MRAVSRPVLFARPFRRPLATCLQPLMTYWSCMARICVDGFNLALPRPTGIGNYARSLLHALPGIGHEGEVLFAPELDRSGQAILDETAIFALPKLGKLTSIERLRRETRTLNRAALCATASPLEETGKVIWPGGTDGRPRAQQLWSCPHLFTDAKRIFQRLGKPVDVRFHDAKSPSVMHWTSPIAAKARRTPNIYTIHDLVPLKLPSSIDNDKERFYSLCKSIARTADLITTVSESSRKDIIDILQIEPSRVINTYQSSIYFSADLPSTDYVGREIESNFELPYGGYFLHVGTIEPKKNLGRIIEAYLASGVKPPLVIVKSRGWLEHDELEQLEALRRSKVTANERVRIFEGLPPHRLANLISGARGVIFPSLYEGFGLPVLEAMIFGVPVLTSHCGALAEIAGGAAITVDPYDTVALATGIRQLDADQDLRYALRLKGFERAQFFSPENYQSRLARLYRNVL</sequence>
<feature type="domain" description="Glycosyl transferase family 1" evidence="2">
    <location>
        <begin position="287"/>
        <end position="436"/>
    </location>
</feature>
<dbReference type="CDD" id="cd03809">
    <property type="entry name" value="GT4_MtfB-like"/>
    <property type="match status" value="1"/>
</dbReference>
<dbReference type="Proteomes" id="UP000197050">
    <property type="component" value="Chromosome"/>
</dbReference>
<dbReference type="PANTHER" id="PTHR46401">
    <property type="entry name" value="GLYCOSYLTRANSFERASE WBBK-RELATED"/>
    <property type="match status" value="1"/>
</dbReference>
<evidence type="ECO:0000259" key="2">
    <source>
        <dbReference type="Pfam" id="PF00534"/>
    </source>
</evidence>
<dbReference type="Pfam" id="PF00534">
    <property type="entry name" value="Glycos_transf_1"/>
    <property type="match status" value="1"/>
</dbReference>
<gene>
    <name evidence="4" type="ORF">CEP68_07730</name>
</gene>
<dbReference type="Gene3D" id="3.40.50.2000">
    <property type="entry name" value="Glycogen Phosphorylase B"/>
    <property type="match status" value="2"/>
</dbReference>